<name>A0ABR8HM73_NOSPU</name>
<organism evidence="1 2">
    <name type="scientific">Nostoc punctiforme FACHB-252</name>
    <dbReference type="NCBI Taxonomy" id="1357509"/>
    <lineage>
        <taxon>Bacteria</taxon>
        <taxon>Bacillati</taxon>
        <taxon>Cyanobacteriota</taxon>
        <taxon>Cyanophyceae</taxon>
        <taxon>Nostocales</taxon>
        <taxon>Nostocaceae</taxon>
        <taxon>Nostoc</taxon>
    </lineage>
</organism>
<accession>A0ABR8HM73</accession>
<evidence type="ECO:0000313" key="2">
    <source>
        <dbReference type="Proteomes" id="UP000606396"/>
    </source>
</evidence>
<dbReference type="Proteomes" id="UP000606396">
    <property type="component" value="Unassembled WGS sequence"/>
</dbReference>
<proteinExistence type="predicted"/>
<gene>
    <name evidence="1" type="ORF">H6G94_34575</name>
</gene>
<dbReference type="EMBL" id="JACJTC010000046">
    <property type="protein sequence ID" value="MBD2616304.1"/>
    <property type="molecule type" value="Genomic_DNA"/>
</dbReference>
<reference evidence="1 2" key="1">
    <citation type="journal article" date="2020" name="ISME J.">
        <title>Comparative genomics reveals insights into cyanobacterial evolution and habitat adaptation.</title>
        <authorList>
            <person name="Chen M.Y."/>
            <person name="Teng W.K."/>
            <person name="Zhao L."/>
            <person name="Hu C.X."/>
            <person name="Zhou Y.K."/>
            <person name="Han B.P."/>
            <person name="Song L.R."/>
            <person name="Shu W.S."/>
        </authorList>
    </citation>
    <scope>NUCLEOTIDE SEQUENCE [LARGE SCALE GENOMIC DNA]</scope>
    <source>
        <strain evidence="1 2">FACHB-252</strain>
    </source>
</reference>
<keyword evidence="2" id="KW-1185">Reference proteome</keyword>
<sequence>MSKKKNLGDDFSFPKFKGVNGIKSPKRSFLPEPPLPNIKVSEPSLPDFITGLIKQAITQKRLIEFYYQGLHRIAEPHILGLKDEAIQVLVYQVRGKSSSIKLPDWRRMNLDDMSRLQILDETFSPKPPSLYDCHSSWDEILAIVS</sequence>
<comment type="caution">
    <text evidence="1">The sequence shown here is derived from an EMBL/GenBank/DDBJ whole genome shotgun (WGS) entry which is preliminary data.</text>
</comment>
<evidence type="ECO:0000313" key="1">
    <source>
        <dbReference type="EMBL" id="MBD2616304.1"/>
    </source>
</evidence>
<protein>
    <submittedName>
        <fullName evidence="1">WYL domain-containing protein</fullName>
    </submittedName>
</protein>
<dbReference type="RefSeq" id="WP_190952754.1">
    <property type="nucleotide sequence ID" value="NZ_JACJTC010000046.1"/>
</dbReference>